<accession>A0A9P7K1Z7</accession>
<dbReference type="EMBL" id="JABCKI010007401">
    <property type="protein sequence ID" value="KAG5633614.1"/>
    <property type="molecule type" value="Genomic_DNA"/>
</dbReference>
<dbReference type="PANTHER" id="PTHR23272">
    <property type="entry name" value="BED FINGER-RELATED"/>
    <property type="match status" value="1"/>
</dbReference>
<protein>
    <recommendedName>
        <fullName evidence="1">HAT C-terminal dimerisation domain-containing protein</fullName>
    </recommendedName>
</protein>
<evidence type="ECO:0000259" key="1">
    <source>
        <dbReference type="Pfam" id="PF05699"/>
    </source>
</evidence>
<dbReference type="InterPro" id="IPR012337">
    <property type="entry name" value="RNaseH-like_sf"/>
</dbReference>
<dbReference type="OrthoDB" id="2790258at2759"/>
<keyword evidence="3" id="KW-1185">Reference proteome</keyword>
<proteinExistence type="predicted"/>
<reference evidence="2" key="1">
    <citation type="submission" date="2021-02" db="EMBL/GenBank/DDBJ databases">
        <authorList>
            <person name="Nieuwenhuis M."/>
            <person name="Van De Peppel L.J.J."/>
        </authorList>
    </citation>
    <scope>NUCLEOTIDE SEQUENCE</scope>
    <source>
        <strain evidence="2">D49</strain>
    </source>
</reference>
<name>A0A9P7K1Z7_9AGAR</name>
<sequence length="344" mass="39232">LKTLREIKQFLEIPHAVQELVSAERTPTLTVALPAYEQLLAMFKLFKNNPLDANIIEAIDASIEKLETYLEKTRNTRVYAIVLSNYSITFNYFMSSKNVTLVLNLTIKLQWLERNWSTEEVEKAKNWLRQSMLEYQKATRTSVQSNPAPGRCIIQTSSASDAACAQRAGLSRVMSMMRSLSVPNFSEPPPAEPSSDLVELTNQEREAAQNLEEERIVDTELQKYFAEPLITDEEELADLDIVRHWQVSLDVLPVQASSVPSERVFSSAKETDTLRRSSLSPEMMEMLQVLKYSFKSERLDFNDEWVAREEELSVVDITSEEFDHLIATGQLEELSRLIALSSSQ</sequence>
<feature type="non-terminal residue" evidence="2">
    <location>
        <position position="344"/>
    </location>
</feature>
<reference evidence="2" key="2">
    <citation type="submission" date="2021-10" db="EMBL/GenBank/DDBJ databases">
        <title>Phylogenomics reveals ancestral predisposition of the termite-cultivated fungus Termitomyces towards a domesticated lifestyle.</title>
        <authorList>
            <person name="Auxier B."/>
            <person name="Grum-Grzhimaylo A."/>
            <person name="Cardenas M.E."/>
            <person name="Lodge J.D."/>
            <person name="Laessoe T."/>
            <person name="Pedersen O."/>
            <person name="Smith M.E."/>
            <person name="Kuyper T.W."/>
            <person name="Franco-Molano E.A."/>
            <person name="Baroni T.J."/>
            <person name="Aanen D.K."/>
        </authorList>
    </citation>
    <scope>NUCLEOTIDE SEQUENCE</scope>
    <source>
        <strain evidence="2">D49</strain>
    </source>
</reference>
<comment type="caution">
    <text evidence="2">The sequence shown here is derived from an EMBL/GenBank/DDBJ whole genome shotgun (WGS) entry which is preliminary data.</text>
</comment>
<organism evidence="2 3">
    <name type="scientific">Sphagnurus paluster</name>
    <dbReference type="NCBI Taxonomy" id="117069"/>
    <lineage>
        <taxon>Eukaryota</taxon>
        <taxon>Fungi</taxon>
        <taxon>Dikarya</taxon>
        <taxon>Basidiomycota</taxon>
        <taxon>Agaricomycotina</taxon>
        <taxon>Agaricomycetes</taxon>
        <taxon>Agaricomycetidae</taxon>
        <taxon>Agaricales</taxon>
        <taxon>Tricholomatineae</taxon>
        <taxon>Lyophyllaceae</taxon>
        <taxon>Sphagnurus</taxon>
    </lineage>
</organism>
<dbReference type="Pfam" id="PF05699">
    <property type="entry name" value="Dimer_Tnp_hAT"/>
    <property type="match status" value="1"/>
</dbReference>
<feature type="domain" description="HAT C-terminal dimerisation" evidence="1">
    <location>
        <begin position="245"/>
        <end position="291"/>
    </location>
</feature>
<gene>
    <name evidence="2" type="ORF">H0H81_006515</name>
</gene>
<dbReference type="SUPFAM" id="SSF53098">
    <property type="entry name" value="Ribonuclease H-like"/>
    <property type="match status" value="1"/>
</dbReference>
<dbReference type="PANTHER" id="PTHR23272:SF104">
    <property type="entry name" value="HAT FAMILY DIMERISATION DOMAIN CONTAINING PROTEIN, EXPRESSED"/>
    <property type="match status" value="1"/>
</dbReference>
<evidence type="ECO:0000313" key="3">
    <source>
        <dbReference type="Proteomes" id="UP000717328"/>
    </source>
</evidence>
<dbReference type="InterPro" id="IPR008906">
    <property type="entry name" value="HATC_C_dom"/>
</dbReference>
<evidence type="ECO:0000313" key="2">
    <source>
        <dbReference type="EMBL" id="KAG5633614.1"/>
    </source>
</evidence>
<dbReference type="AlphaFoldDB" id="A0A9P7K1Z7"/>
<dbReference type="Proteomes" id="UP000717328">
    <property type="component" value="Unassembled WGS sequence"/>
</dbReference>
<dbReference type="GO" id="GO:0046983">
    <property type="term" value="F:protein dimerization activity"/>
    <property type="evidence" value="ECO:0007669"/>
    <property type="project" value="InterPro"/>
</dbReference>